<keyword evidence="1" id="KW-0732">Signal</keyword>
<feature type="chain" id="PRO_5002802890" evidence="1">
    <location>
        <begin position="25"/>
        <end position="205"/>
    </location>
</feature>
<comment type="caution">
    <text evidence="2">The sequence shown here is derived from an EMBL/GenBank/DDBJ whole genome shotgun (WGS) entry which is preliminary data.</text>
</comment>
<dbReference type="InParanoid" id="B4D6N2"/>
<dbReference type="eggNOG" id="ENOG502ZVJT">
    <property type="taxonomic scope" value="Bacteria"/>
</dbReference>
<dbReference type="AlphaFoldDB" id="B4D6N2"/>
<feature type="signal peptide" evidence="1">
    <location>
        <begin position="1"/>
        <end position="24"/>
    </location>
</feature>
<organism evidence="2 3">
    <name type="scientific">Chthoniobacter flavus Ellin428</name>
    <dbReference type="NCBI Taxonomy" id="497964"/>
    <lineage>
        <taxon>Bacteria</taxon>
        <taxon>Pseudomonadati</taxon>
        <taxon>Verrucomicrobiota</taxon>
        <taxon>Spartobacteria</taxon>
        <taxon>Chthoniobacterales</taxon>
        <taxon>Chthoniobacteraceae</taxon>
        <taxon>Chthoniobacter</taxon>
    </lineage>
</organism>
<gene>
    <name evidence="2" type="ORF">CfE428DRAFT_4572</name>
</gene>
<protein>
    <submittedName>
        <fullName evidence="2">Uncharacterized protein</fullName>
    </submittedName>
</protein>
<evidence type="ECO:0000256" key="1">
    <source>
        <dbReference type="SAM" id="SignalP"/>
    </source>
</evidence>
<accession>B4D6N2</accession>
<dbReference type="Proteomes" id="UP000005824">
    <property type="component" value="Unassembled WGS sequence"/>
</dbReference>
<proteinExistence type="predicted"/>
<evidence type="ECO:0000313" key="2">
    <source>
        <dbReference type="EMBL" id="EDY17833.1"/>
    </source>
</evidence>
<dbReference type="STRING" id="497964.CfE428DRAFT_4572"/>
<evidence type="ECO:0000313" key="3">
    <source>
        <dbReference type="Proteomes" id="UP000005824"/>
    </source>
</evidence>
<keyword evidence="3" id="KW-1185">Reference proteome</keyword>
<reference evidence="2 3" key="1">
    <citation type="journal article" date="2011" name="J. Bacteriol.">
        <title>Genome sequence of Chthoniobacter flavus Ellin428, an aerobic heterotrophic soil bacterium.</title>
        <authorList>
            <person name="Kant R."/>
            <person name="van Passel M.W."/>
            <person name="Palva A."/>
            <person name="Lucas S."/>
            <person name="Lapidus A."/>
            <person name="Glavina Del Rio T."/>
            <person name="Dalin E."/>
            <person name="Tice H."/>
            <person name="Bruce D."/>
            <person name="Goodwin L."/>
            <person name="Pitluck S."/>
            <person name="Larimer F.W."/>
            <person name="Land M.L."/>
            <person name="Hauser L."/>
            <person name="Sangwan P."/>
            <person name="de Vos W.M."/>
            <person name="Janssen P.H."/>
            <person name="Smidt H."/>
        </authorList>
    </citation>
    <scope>NUCLEOTIDE SEQUENCE [LARGE SCALE GENOMIC DNA]</scope>
    <source>
        <strain evidence="2 3">Ellin428</strain>
    </source>
</reference>
<sequence>MLDVGCSKILAAVFLLALSCNLFAADAPPADSWRVILEPKSMHREVTWEIPGAGRTVIAPVELEGDQYRFPSRKTWDESHFAPADIQRRGAIMAAADLATLKPNYHRDRKQVIQYAELTSDRPIVCSAVLAPKFLDLFRDTLGDKVMLVVPNRFTAYVFPVLASNYQDYYPMVLDAFDSSTWPISVEVFELSDKGMRTVGVYQSP</sequence>
<dbReference type="EMBL" id="ABVL01000016">
    <property type="protein sequence ID" value="EDY17833.1"/>
    <property type="molecule type" value="Genomic_DNA"/>
</dbReference>
<name>B4D6N2_9BACT</name>